<dbReference type="SUPFAM" id="SSF46689">
    <property type="entry name" value="Homeodomain-like"/>
    <property type="match status" value="2"/>
</dbReference>
<evidence type="ECO:0000313" key="5">
    <source>
        <dbReference type="EMBL" id="BDZ76345.1"/>
    </source>
</evidence>
<dbReference type="InterPro" id="IPR018062">
    <property type="entry name" value="HTH_AraC-typ_CS"/>
</dbReference>
<sequence>MMEKNEKKKKDGFVDEQYFIIPTESFGNYAGHPLIKGMYLTDIGFFPRARHHYREREEGTPEYILIYCVEGEGYIHVGEEKYVLHEREAFCIPGGQGHRYYADEKNPWSIFWMHFKGENVGYFPLEEKKVTKINSRHAQSRIITLFDLLFQVLERNYTLGNFIYISQVLMLILSEIYFREKADEASEQNRHVTAAVRYMYKHLHENLKLQDIADELKLSKSYINAAFKKYTGRAPVDFFINLKMQEACKLLKSTNLYIVDIGQRLGYNDPYYFSRIFKKMVGVSPKEYREKELIQP</sequence>
<keyword evidence="2" id="KW-0238">DNA-binding</keyword>
<dbReference type="EMBL" id="AP027742">
    <property type="protein sequence ID" value="BDZ76345.1"/>
    <property type="molecule type" value="Genomic_DNA"/>
</dbReference>
<evidence type="ECO:0000256" key="3">
    <source>
        <dbReference type="ARBA" id="ARBA00023163"/>
    </source>
</evidence>
<gene>
    <name evidence="5" type="ORF">Lac1_05280</name>
</gene>
<dbReference type="SUPFAM" id="SSF51215">
    <property type="entry name" value="Regulatory protein AraC"/>
    <property type="match status" value="1"/>
</dbReference>
<dbReference type="Pfam" id="PF02311">
    <property type="entry name" value="AraC_binding"/>
    <property type="match status" value="1"/>
</dbReference>
<evidence type="ECO:0000256" key="2">
    <source>
        <dbReference type="ARBA" id="ARBA00023125"/>
    </source>
</evidence>
<name>A0ABN6YZM4_9FIRM</name>
<dbReference type="Pfam" id="PF12833">
    <property type="entry name" value="HTH_18"/>
    <property type="match status" value="1"/>
</dbReference>
<dbReference type="InterPro" id="IPR009057">
    <property type="entry name" value="Homeodomain-like_sf"/>
</dbReference>
<reference evidence="6" key="1">
    <citation type="journal article" date="2023" name="Int. J. Syst. Evol. Microbiol.">
        <title>Claveliimonas bilis gen. nov., sp. nov., deoxycholic acid-producing bacteria isolated from human faeces, and reclassification of Sellimonas monacensis Zenner et al. 2021 as Claveliimonas monacensis comb. nov.</title>
        <authorList>
            <person name="Hisatomi A."/>
            <person name="Kastawa N.W.E.P.G."/>
            <person name="Song I."/>
            <person name="Ohkuma M."/>
            <person name="Fukiya S."/>
            <person name="Sakamoto M."/>
        </authorList>
    </citation>
    <scope>NUCLEOTIDE SEQUENCE [LARGE SCALE GENOMIC DNA]</scope>
    <source>
        <strain evidence="6">12BBH14</strain>
    </source>
</reference>
<evidence type="ECO:0000259" key="4">
    <source>
        <dbReference type="PROSITE" id="PS01124"/>
    </source>
</evidence>
<dbReference type="PROSITE" id="PS00041">
    <property type="entry name" value="HTH_ARAC_FAMILY_1"/>
    <property type="match status" value="1"/>
</dbReference>
<keyword evidence="3" id="KW-0804">Transcription</keyword>
<dbReference type="PANTHER" id="PTHR43280">
    <property type="entry name" value="ARAC-FAMILY TRANSCRIPTIONAL REGULATOR"/>
    <property type="match status" value="1"/>
</dbReference>
<dbReference type="InterPro" id="IPR003313">
    <property type="entry name" value="AraC-bd"/>
</dbReference>
<dbReference type="InterPro" id="IPR020449">
    <property type="entry name" value="Tscrpt_reg_AraC-type_HTH"/>
</dbReference>
<feature type="domain" description="HTH araC/xylS-type" evidence="4">
    <location>
        <begin position="193"/>
        <end position="291"/>
    </location>
</feature>
<organism evidence="5 6">
    <name type="scientific">Claveliimonas bilis</name>
    <dbReference type="NCBI Taxonomy" id="3028070"/>
    <lineage>
        <taxon>Bacteria</taxon>
        <taxon>Bacillati</taxon>
        <taxon>Bacillota</taxon>
        <taxon>Clostridia</taxon>
        <taxon>Lachnospirales</taxon>
        <taxon>Lachnospiraceae</taxon>
        <taxon>Claveliimonas</taxon>
    </lineage>
</organism>
<evidence type="ECO:0000256" key="1">
    <source>
        <dbReference type="ARBA" id="ARBA00023015"/>
    </source>
</evidence>
<dbReference type="SMART" id="SM00342">
    <property type="entry name" value="HTH_ARAC"/>
    <property type="match status" value="1"/>
</dbReference>
<dbReference type="InterPro" id="IPR018060">
    <property type="entry name" value="HTH_AraC"/>
</dbReference>
<accession>A0ABN6YZM4</accession>
<dbReference type="Proteomes" id="UP001305815">
    <property type="component" value="Chromosome"/>
</dbReference>
<dbReference type="Gene3D" id="1.10.10.60">
    <property type="entry name" value="Homeodomain-like"/>
    <property type="match status" value="2"/>
</dbReference>
<dbReference type="RefSeq" id="WP_316266165.1">
    <property type="nucleotide sequence ID" value="NZ_AP027742.1"/>
</dbReference>
<evidence type="ECO:0000313" key="6">
    <source>
        <dbReference type="Proteomes" id="UP001305815"/>
    </source>
</evidence>
<dbReference type="PROSITE" id="PS01124">
    <property type="entry name" value="HTH_ARAC_FAMILY_2"/>
    <property type="match status" value="1"/>
</dbReference>
<dbReference type="CDD" id="cd06986">
    <property type="entry name" value="cupin_MmsR-like_N"/>
    <property type="match status" value="1"/>
</dbReference>
<dbReference type="PRINTS" id="PR00032">
    <property type="entry name" value="HTHARAC"/>
</dbReference>
<proteinExistence type="predicted"/>
<dbReference type="InterPro" id="IPR037923">
    <property type="entry name" value="HTH-like"/>
</dbReference>
<dbReference type="PANTHER" id="PTHR43280:SF30">
    <property type="entry name" value="MMSAB OPERON REGULATORY PROTEIN"/>
    <property type="match status" value="1"/>
</dbReference>
<protein>
    <submittedName>
        <fullName evidence="5">Transcriptional regulator</fullName>
    </submittedName>
</protein>
<dbReference type="Gene3D" id="2.60.120.280">
    <property type="entry name" value="Regulatory protein AraC"/>
    <property type="match status" value="1"/>
</dbReference>
<keyword evidence="6" id="KW-1185">Reference proteome</keyword>
<keyword evidence="1" id="KW-0805">Transcription regulation</keyword>